<dbReference type="InterPro" id="IPR012337">
    <property type="entry name" value="RNaseH-like_sf"/>
</dbReference>
<dbReference type="RefSeq" id="WP_212516053.1">
    <property type="nucleotide sequence ID" value="NZ_JAGSOH010000002.1"/>
</dbReference>
<feature type="binding site" evidence="14 15">
    <location>
        <position position="128"/>
    </location>
    <ligand>
        <name>a divalent metal cation</name>
        <dbReference type="ChEBI" id="CHEBI:60240"/>
    </ligand>
</feature>
<comment type="cofactor">
    <cofactor evidence="2">
        <name>Mg(2+)</name>
        <dbReference type="ChEBI" id="CHEBI:18420"/>
    </cofactor>
</comment>
<dbReference type="PROSITE" id="PS51975">
    <property type="entry name" value="RNASE_H_2"/>
    <property type="match status" value="1"/>
</dbReference>
<dbReference type="GO" id="GO:0005737">
    <property type="term" value="C:cytoplasm"/>
    <property type="evidence" value="ECO:0007669"/>
    <property type="project" value="UniProtKB-SubCell"/>
</dbReference>
<dbReference type="SUPFAM" id="SSF53098">
    <property type="entry name" value="Ribonuclease H-like"/>
    <property type="match status" value="1"/>
</dbReference>
<evidence type="ECO:0000256" key="12">
    <source>
        <dbReference type="ARBA" id="ARBA00022801"/>
    </source>
</evidence>
<dbReference type="HAMAP" id="MF_00052_B">
    <property type="entry name" value="RNase_HII_B"/>
    <property type="match status" value="1"/>
</dbReference>
<comment type="similarity">
    <text evidence="5 14 16">Belongs to the RNase HII family.</text>
</comment>
<dbReference type="GO" id="GO:0003723">
    <property type="term" value="F:RNA binding"/>
    <property type="evidence" value="ECO:0007669"/>
    <property type="project" value="UniProtKB-UniRule"/>
</dbReference>
<dbReference type="Pfam" id="PF01351">
    <property type="entry name" value="RNase_HII"/>
    <property type="match status" value="1"/>
</dbReference>
<dbReference type="GO" id="GO:0030145">
    <property type="term" value="F:manganese ion binding"/>
    <property type="evidence" value="ECO:0007669"/>
    <property type="project" value="UniProtKB-UniRule"/>
</dbReference>
<dbReference type="CDD" id="cd07182">
    <property type="entry name" value="RNase_HII_bacteria_HII_like"/>
    <property type="match status" value="1"/>
</dbReference>
<evidence type="ECO:0000256" key="15">
    <source>
        <dbReference type="PROSITE-ProRule" id="PRU01319"/>
    </source>
</evidence>
<comment type="caution">
    <text evidence="19">The sequence shown here is derived from an EMBL/GenBank/DDBJ whole genome shotgun (WGS) entry which is preliminary data.</text>
</comment>
<accession>A0A941E2F1</accession>
<dbReference type="InterPro" id="IPR022898">
    <property type="entry name" value="RNase_HII"/>
</dbReference>
<sequence length="252" mass="26171">MFEGPRSPRVGDGRDLYAYVLELEAAGVTPVAGADEAGRGACAGPLVAGAVVLAPGLRIEGLGDSKMLTARQRDRLYDEVTACALAWAVAVIPAAEVDRVGVQEANYRALREAVAGLGGLRPALALIDGFMVPAFGVPAQAVVKGDRLVACIAAASILAKVTHDRILAEMHEQWPVYGFAGHKGYATAVHQAALELHGPCPEHRLTYANVPARAVGDNGADGPGSHTGADASPPTQGDLLLDLTETQWGARR</sequence>
<evidence type="ECO:0000256" key="5">
    <source>
        <dbReference type="ARBA" id="ARBA00007383"/>
    </source>
</evidence>
<evidence type="ECO:0000256" key="3">
    <source>
        <dbReference type="ARBA" id="ARBA00004065"/>
    </source>
</evidence>
<evidence type="ECO:0000256" key="10">
    <source>
        <dbReference type="ARBA" id="ARBA00022723"/>
    </source>
</evidence>
<dbReference type="EMBL" id="JAGSOH010000002">
    <property type="protein sequence ID" value="MBR7824900.1"/>
    <property type="molecule type" value="Genomic_DNA"/>
</dbReference>
<dbReference type="Gene3D" id="3.30.420.10">
    <property type="entry name" value="Ribonuclease H-like superfamily/Ribonuclease H"/>
    <property type="match status" value="1"/>
</dbReference>
<evidence type="ECO:0000256" key="4">
    <source>
        <dbReference type="ARBA" id="ARBA00004496"/>
    </source>
</evidence>
<evidence type="ECO:0000256" key="7">
    <source>
        <dbReference type="ARBA" id="ARBA00019179"/>
    </source>
</evidence>
<reference evidence="19" key="1">
    <citation type="submission" date="2021-04" db="EMBL/GenBank/DDBJ databases">
        <title>Genome based classification of Actinospica acidithermotolerans sp. nov., an actinobacterium isolated from an Indonesian hot spring.</title>
        <authorList>
            <person name="Kusuma A.B."/>
            <person name="Putra K.E."/>
            <person name="Nafisah S."/>
            <person name="Loh J."/>
            <person name="Nouioui I."/>
            <person name="Goodfellow M."/>
        </authorList>
    </citation>
    <scope>NUCLEOTIDE SEQUENCE</scope>
    <source>
        <strain evidence="19">MGRD01-02</strain>
    </source>
</reference>
<evidence type="ECO:0000256" key="1">
    <source>
        <dbReference type="ARBA" id="ARBA00000077"/>
    </source>
</evidence>
<dbReference type="GO" id="GO:0032299">
    <property type="term" value="C:ribonuclease H2 complex"/>
    <property type="evidence" value="ECO:0007669"/>
    <property type="project" value="TreeGrafter"/>
</dbReference>
<dbReference type="EC" id="3.1.26.4" evidence="6 14"/>
<dbReference type="PANTHER" id="PTHR10954:SF18">
    <property type="entry name" value="RIBONUCLEASE HII"/>
    <property type="match status" value="1"/>
</dbReference>
<keyword evidence="10 14" id="KW-0479">Metal-binding</keyword>
<keyword evidence="11 14" id="KW-0255">Endonuclease</keyword>
<evidence type="ECO:0000256" key="11">
    <source>
        <dbReference type="ARBA" id="ARBA00022759"/>
    </source>
</evidence>
<dbReference type="GO" id="GO:0004523">
    <property type="term" value="F:RNA-DNA hybrid ribonuclease activity"/>
    <property type="evidence" value="ECO:0007669"/>
    <property type="project" value="UniProtKB-UniRule"/>
</dbReference>
<dbReference type="Proteomes" id="UP000676325">
    <property type="component" value="Unassembled WGS sequence"/>
</dbReference>
<evidence type="ECO:0000313" key="20">
    <source>
        <dbReference type="Proteomes" id="UP000676325"/>
    </source>
</evidence>
<dbReference type="InterPro" id="IPR036397">
    <property type="entry name" value="RNaseH_sf"/>
</dbReference>
<comment type="function">
    <text evidence="3 14 16">Endonuclease that specifically degrades the RNA of RNA-DNA hybrids.</text>
</comment>
<feature type="region of interest" description="Disordered" evidence="17">
    <location>
        <begin position="214"/>
        <end position="239"/>
    </location>
</feature>
<evidence type="ECO:0000313" key="19">
    <source>
        <dbReference type="EMBL" id="MBR7824900.1"/>
    </source>
</evidence>
<evidence type="ECO:0000256" key="6">
    <source>
        <dbReference type="ARBA" id="ARBA00012180"/>
    </source>
</evidence>
<organism evidence="19 20">
    <name type="scientific">Actinospica acidithermotolerans</name>
    <dbReference type="NCBI Taxonomy" id="2828514"/>
    <lineage>
        <taxon>Bacteria</taxon>
        <taxon>Bacillati</taxon>
        <taxon>Actinomycetota</taxon>
        <taxon>Actinomycetes</taxon>
        <taxon>Catenulisporales</taxon>
        <taxon>Actinospicaceae</taxon>
        <taxon>Actinospica</taxon>
    </lineage>
</organism>
<evidence type="ECO:0000256" key="17">
    <source>
        <dbReference type="SAM" id="MobiDB-lite"/>
    </source>
</evidence>
<evidence type="ECO:0000256" key="13">
    <source>
        <dbReference type="ARBA" id="ARBA00023211"/>
    </source>
</evidence>
<keyword evidence="8 14" id="KW-0963">Cytoplasm</keyword>
<feature type="binding site" evidence="14 15">
    <location>
        <position position="36"/>
    </location>
    <ligand>
        <name>a divalent metal cation</name>
        <dbReference type="ChEBI" id="CHEBI:60240"/>
    </ligand>
</feature>
<evidence type="ECO:0000256" key="16">
    <source>
        <dbReference type="RuleBase" id="RU003515"/>
    </source>
</evidence>
<dbReference type="NCBIfam" id="NF000595">
    <property type="entry name" value="PRK00015.1-3"/>
    <property type="match status" value="1"/>
</dbReference>
<comment type="cofactor">
    <cofactor evidence="14 15">
        <name>Mn(2+)</name>
        <dbReference type="ChEBI" id="CHEBI:29035"/>
    </cofactor>
    <cofactor evidence="14 15">
        <name>Mg(2+)</name>
        <dbReference type="ChEBI" id="CHEBI:18420"/>
    </cofactor>
    <text evidence="14 15">Manganese or magnesium. Binds 1 divalent metal ion per monomer in the absence of substrate. May bind a second metal ion after substrate binding.</text>
</comment>
<dbReference type="InterPro" id="IPR001352">
    <property type="entry name" value="RNase_HII/HIII"/>
</dbReference>
<keyword evidence="20" id="KW-1185">Reference proteome</keyword>
<keyword evidence="13 14" id="KW-0464">Manganese</keyword>
<name>A0A941E2F1_9ACTN</name>
<dbReference type="PANTHER" id="PTHR10954">
    <property type="entry name" value="RIBONUCLEASE H2 SUBUNIT A"/>
    <property type="match status" value="1"/>
</dbReference>
<evidence type="ECO:0000256" key="2">
    <source>
        <dbReference type="ARBA" id="ARBA00001946"/>
    </source>
</evidence>
<dbReference type="GO" id="GO:0006298">
    <property type="term" value="P:mismatch repair"/>
    <property type="evidence" value="ECO:0007669"/>
    <property type="project" value="TreeGrafter"/>
</dbReference>
<dbReference type="GO" id="GO:0043137">
    <property type="term" value="P:DNA replication, removal of RNA primer"/>
    <property type="evidence" value="ECO:0007669"/>
    <property type="project" value="TreeGrafter"/>
</dbReference>
<keyword evidence="12 14" id="KW-0378">Hydrolase</keyword>
<evidence type="ECO:0000259" key="18">
    <source>
        <dbReference type="PROSITE" id="PS51975"/>
    </source>
</evidence>
<evidence type="ECO:0000256" key="8">
    <source>
        <dbReference type="ARBA" id="ARBA00022490"/>
    </source>
</evidence>
<keyword evidence="9 14" id="KW-0540">Nuclease</keyword>
<comment type="catalytic activity">
    <reaction evidence="1 14 15 16">
        <text>Endonucleolytic cleavage to 5'-phosphomonoester.</text>
        <dbReference type="EC" id="3.1.26.4"/>
    </reaction>
</comment>
<evidence type="ECO:0000256" key="14">
    <source>
        <dbReference type="HAMAP-Rule" id="MF_00052"/>
    </source>
</evidence>
<gene>
    <name evidence="14" type="primary">rnhB</name>
    <name evidence="19" type="ORF">KDK95_01165</name>
</gene>
<dbReference type="AlphaFoldDB" id="A0A941E2F1"/>
<proteinExistence type="inferred from homology"/>
<evidence type="ECO:0000256" key="9">
    <source>
        <dbReference type="ARBA" id="ARBA00022722"/>
    </source>
</evidence>
<dbReference type="InterPro" id="IPR024567">
    <property type="entry name" value="RNase_HII/HIII_dom"/>
</dbReference>
<feature type="domain" description="RNase H type-2" evidence="18">
    <location>
        <begin position="29"/>
        <end position="219"/>
    </location>
</feature>
<comment type="subcellular location">
    <subcellularLocation>
        <location evidence="4 14">Cytoplasm</location>
    </subcellularLocation>
</comment>
<protein>
    <recommendedName>
        <fullName evidence="7 14">Ribonuclease HII</fullName>
        <shortName evidence="14">RNase HII</shortName>
        <ecNumber evidence="6 14">3.1.26.4</ecNumber>
    </recommendedName>
</protein>
<feature type="binding site" evidence="14 15">
    <location>
        <position position="35"/>
    </location>
    <ligand>
        <name>a divalent metal cation</name>
        <dbReference type="ChEBI" id="CHEBI:60240"/>
    </ligand>
</feature>